<comment type="similarity">
    <text evidence="1">Belongs to the carbohydrate kinase PfkB family.</text>
</comment>
<name>I7LD28_9LACO</name>
<keyword evidence="4 7" id="KW-0418">Kinase</keyword>
<dbReference type="eggNOG" id="COG0524">
    <property type="taxonomic scope" value="Bacteria"/>
</dbReference>
<sequence>MAELITIGEPLVLFASTEEGVSLDKATSFTKYLAGAEVNVAVGLTRLNHTVDYVSVVGDDPFGQFLRDAIAEQKIDTKYLYTSSKYPTGCMFKSKTSTGDPITFYLRKGSAAAHLSKEIIDQIELAGVKWAHITGILPGILETPDVIFHLLERLKKANVSISFDPNLRPAVWPSQEIMIETINNLAKSAKMIMPGVKEGAILTGETEPRAIADKFFSQSEITETVVIKMGPEGAMIFRRGQADAPIISGFKVDHVVDTVGAGDGFAVGLLSGILEGKSLEEAVSRGNAIGAMAVMSPGDNDGYPDPSMLDKFLKEAEN</sequence>
<dbReference type="RefSeq" id="WP_009559074.1">
    <property type="nucleotide sequence ID" value="NZ_AYZN01000005.1"/>
</dbReference>
<evidence type="ECO:0000256" key="4">
    <source>
        <dbReference type="ARBA" id="ARBA00022777"/>
    </source>
</evidence>
<dbReference type="InterPro" id="IPR002173">
    <property type="entry name" value="Carboh/pur_kinase_PfkB_CS"/>
</dbReference>
<dbReference type="Proteomes" id="UP000009311">
    <property type="component" value="Unassembled WGS sequence"/>
</dbReference>
<reference evidence="7 8" key="1">
    <citation type="submission" date="2012-06" db="EMBL/GenBank/DDBJ databases">
        <title>Draft Genome Sequence of Lactobacillus pasteurii CRBIP 24.76T.</title>
        <authorList>
            <person name="Cousin S."/>
            <person name="Bouchier C."/>
            <person name="Loux V."/>
            <person name="Ma L."/>
            <person name="Creno S."/>
            <person name="Bizet C."/>
            <person name="Clermont D."/>
        </authorList>
    </citation>
    <scope>NUCLEOTIDE SEQUENCE [LARGE SCALE GENOMIC DNA]</scope>
    <source>
        <strain evidence="8">CRBIP 24.76T</strain>
    </source>
</reference>
<keyword evidence="5" id="KW-0067">ATP-binding</keyword>
<dbReference type="PROSITE" id="PS00584">
    <property type="entry name" value="PFKB_KINASES_2"/>
    <property type="match status" value="1"/>
</dbReference>
<proteinExistence type="inferred from homology"/>
<feature type="domain" description="Carbohydrate kinase PfkB" evidence="6">
    <location>
        <begin position="2"/>
        <end position="304"/>
    </location>
</feature>
<evidence type="ECO:0000256" key="2">
    <source>
        <dbReference type="ARBA" id="ARBA00022679"/>
    </source>
</evidence>
<evidence type="ECO:0000256" key="1">
    <source>
        <dbReference type="ARBA" id="ARBA00010688"/>
    </source>
</evidence>
<dbReference type="EMBL" id="CAKD01000005">
    <property type="protein sequence ID" value="CCI84523.1"/>
    <property type="molecule type" value="Genomic_DNA"/>
</dbReference>
<keyword evidence="8" id="KW-1185">Reference proteome</keyword>
<dbReference type="InterPro" id="IPR029056">
    <property type="entry name" value="Ribokinase-like"/>
</dbReference>
<dbReference type="OrthoDB" id="9813569at2"/>
<evidence type="ECO:0000259" key="6">
    <source>
        <dbReference type="Pfam" id="PF00294"/>
    </source>
</evidence>
<dbReference type="GO" id="GO:0016301">
    <property type="term" value="F:kinase activity"/>
    <property type="evidence" value="ECO:0007669"/>
    <property type="project" value="UniProtKB-KW"/>
</dbReference>
<dbReference type="InterPro" id="IPR011611">
    <property type="entry name" value="PfkB_dom"/>
</dbReference>
<evidence type="ECO:0000313" key="7">
    <source>
        <dbReference type="EMBL" id="CCI84523.1"/>
    </source>
</evidence>
<dbReference type="Gene3D" id="3.40.1190.20">
    <property type="match status" value="1"/>
</dbReference>
<dbReference type="PANTHER" id="PTHR43085">
    <property type="entry name" value="HEXOKINASE FAMILY MEMBER"/>
    <property type="match status" value="1"/>
</dbReference>
<evidence type="ECO:0000256" key="5">
    <source>
        <dbReference type="ARBA" id="ARBA00022840"/>
    </source>
</evidence>
<evidence type="ECO:0000313" key="8">
    <source>
        <dbReference type="Proteomes" id="UP000009311"/>
    </source>
</evidence>
<comment type="caution">
    <text evidence="7">The sequence shown here is derived from an EMBL/GenBank/DDBJ whole genome shotgun (WGS) entry which is preliminary data.</text>
</comment>
<evidence type="ECO:0000256" key="3">
    <source>
        <dbReference type="ARBA" id="ARBA00022741"/>
    </source>
</evidence>
<accession>I7LD28</accession>
<dbReference type="InterPro" id="IPR050306">
    <property type="entry name" value="PfkB_Carbo_kinase"/>
</dbReference>
<organism evidence="7 8">
    <name type="scientific">Lactobacillus pasteurii DSM 23907 = CRBIP 24.76</name>
    <dbReference type="NCBI Taxonomy" id="1423790"/>
    <lineage>
        <taxon>Bacteria</taxon>
        <taxon>Bacillati</taxon>
        <taxon>Bacillota</taxon>
        <taxon>Bacilli</taxon>
        <taxon>Lactobacillales</taxon>
        <taxon>Lactobacillaceae</taxon>
        <taxon>Lactobacillus</taxon>
    </lineage>
</organism>
<keyword evidence="3" id="KW-0547">Nucleotide-binding</keyword>
<dbReference type="PANTHER" id="PTHR43085:SF1">
    <property type="entry name" value="PSEUDOURIDINE KINASE-RELATED"/>
    <property type="match status" value="1"/>
</dbReference>
<dbReference type="GO" id="GO:0005524">
    <property type="term" value="F:ATP binding"/>
    <property type="evidence" value="ECO:0007669"/>
    <property type="project" value="UniProtKB-KW"/>
</dbReference>
<gene>
    <name evidence="7" type="ORF">BN53_00100</name>
</gene>
<protein>
    <submittedName>
        <fullName evidence="7">2-dehydro-3-deoxygluconokinase</fullName>
    </submittedName>
</protein>
<dbReference type="STRING" id="1423790.BN53_00100"/>
<dbReference type="Pfam" id="PF00294">
    <property type="entry name" value="PfkB"/>
    <property type="match status" value="1"/>
</dbReference>
<dbReference type="CDD" id="cd01166">
    <property type="entry name" value="KdgK"/>
    <property type="match status" value="1"/>
</dbReference>
<keyword evidence="2" id="KW-0808">Transferase</keyword>
<dbReference type="AlphaFoldDB" id="I7LD28"/>
<dbReference type="SUPFAM" id="SSF53613">
    <property type="entry name" value="Ribokinase-like"/>
    <property type="match status" value="1"/>
</dbReference>